<reference evidence="1 2" key="1">
    <citation type="submission" date="2019-03" db="EMBL/GenBank/DDBJ databases">
        <authorList>
            <person name="Kim M.K.M."/>
        </authorList>
    </citation>
    <scope>NUCLEOTIDE SEQUENCE [LARGE SCALE GENOMIC DNA]</scope>
    <source>
        <strain evidence="1 2">18JY15-6</strain>
    </source>
</reference>
<accession>A0A4R1CI98</accession>
<keyword evidence="2" id="KW-1185">Reference proteome</keyword>
<dbReference type="EMBL" id="SJZJ01000001">
    <property type="protein sequence ID" value="TCJ31040.1"/>
    <property type="molecule type" value="Genomic_DNA"/>
</dbReference>
<gene>
    <name evidence="1" type="ORF">EPD65_00235</name>
</gene>
<dbReference type="AlphaFoldDB" id="A0A4R1CI98"/>
<evidence type="ECO:0000313" key="2">
    <source>
        <dbReference type="Proteomes" id="UP000295453"/>
    </source>
</evidence>
<dbReference type="Proteomes" id="UP000295453">
    <property type="component" value="Unassembled WGS sequence"/>
</dbReference>
<comment type="caution">
    <text evidence="1">The sequence shown here is derived from an EMBL/GenBank/DDBJ whole genome shotgun (WGS) entry which is preliminary data.</text>
</comment>
<proteinExistence type="predicted"/>
<dbReference type="RefSeq" id="WP_131580748.1">
    <property type="nucleotide sequence ID" value="NZ_SJZJ01000001.1"/>
</dbReference>
<evidence type="ECO:0000313" key="1">
    <source>
        <dbReference type="EMBL" id="TCJ31040.1"/>
    </source>
</evidence>
<protein>
    <submittedName>
        <fullName evidence="1">Uncharacterized protein</fullName>
    </submittedName>
</protein>
<sequence>MQSPTVSDYRAGARAARQLVCDATGTAADRREQLRRLAHEIASGSSVWSDTAFGEGFVAYVQRHTGAIAVPAQRQPSAD</sequence>
<name>A0A4R1CI98_9ACTN</name>
<organism evidence="1 2">
    <name type="scientific">Nocardioides jejuensis</name>
    <dbReference type="NCBI Taxonomy" id="2502782"/>
    <lineage>
        <taxon>Bacteria</taxon>
        <taxon>Bacillati</taxon>
        <taxon>Actinomycetota</taxon>
        <taxon>Actinomycetes</taxon>
        <taxon>Propionibacteriales</taxon>
        <taxon>Nocardioidaceae</taxon>
        <taxon>Nocardioides</taxon>
    </lineage>
</organism>